<protein>
    <submittedName>
        <fullName evidence="1">Disease resistance protein</fullName>
    </submittedName>
</protein>
<name>A0AAD7PAZ4_QUISA</name>
<comment type="caution">
    <text evidence="1">The sequence shown here is derived from an EMBL/GenBank/DDBJ whole genome shotgun (WGS) entry which is preliminary data.</text>
</comment>
<dbReference type="EMBL" id="JARAOO010000012">
    <property type="protein sequence ID" value="KAJ7948567.1"/>
    <property type="molecule type" value="Genomic_DNA"/>
</dbReference>
<dbReference type="AlphaFoldDB" id="A0AAD7PAZ4"/>
<proteinExistence type="predicted"/>
<evidence type="ECO:0000313" key="2">
    <source>
        <dbReference type="Proteomes" id="UP001163823"/>
    </source>
</evidence>
<evidence type="ECO:0000313" key="1">
    <source>
        <dbReference type="EMBL" id="KAJ7948567.1"/>
    </source>
</evidence>
<sequence>MWWILPTEELRPSLVQVILRDVQNLLLHKNCSSITKVFSVSSPIKEVGSGGIGEEESFGDIHDGINSIITLPKLATLDFWTLPELKSVCQGVMLCDSLTLFYVFYCPKLERLPLTVPGIKINIIRF</sequence>
<reference evidence="1" key="1">
    <citation type="journal article" date="2023" name="Science">
        <title>Elucidation of the pathway for biosynthesis of saponin adjuvants from the soapbark tree.</title>
        <authorList>
            <person name="Reed J."/>
            <person name="Orme A."/>
            <person name="El-Demerdash A."/>
            <person name="Owen C."/>
            <person name="Martin L.B.B."/>
            <person name="Misra R.C."/>
            <person name="Kikuchi S."/>
            <person name="Rejzek M."/>
            <person name="Martin A.C."/>
            <person name="Harkess A."/>
            <person name="Leebens-Mack J."/>
            <person name="Louveau T."/>
            <person name="Stephenson M.J."/>
            <person name="Osbourn A."/>
        </authorList>
    </citation>
    <scope>NUCLEOTIDE SEQUENCE</scope>
    <source>
        <strain evidence="1">S10</strain>
    </source>
</reference>
<gene>
    <name evidence="1" type="ORF">O6P43_029023</name>
</gene>
<accession>A0AAD7PAZ4</accession>
<dbReference type="Proteomes" id="UP001163823">
    <property type="component" value="Chromosome 12"/>
</dbReference>
<organism evidence="1 2">
    <name type="scientific">Quillaja saponaria</name>
    <name type="common">Soap bark tree</name>
    <dbReference type="NCBI Taxonomy" id="32244"/>
    <lineage>
        <taxon>Eukaryota</taxon>
        <taxon>Viridiplantae</taxon>
        <taxon>Streptophyta</taxon>
        <taxon>Embryophyta</taxon>
        <taxon>Tracheophyta</taxon>
        <taxon>Spermatophyta</taxon>
        <taxon>Magnoliopsida</taxon>
        <taxon>eudicotyledons</taxon>
        <taxon>Gunneridae</taxon>
        <taxon>Pentapetalae</taxon>
        <taxon>rosids</taxon>
        <taxon>fabids</taxon>
        <taxon>Fabales</taxon>
        <taxon>Quillajaceae</taxon>
        <taxon>Quillaja</taxon>
    </lineage>
</organism>
<keyword evidence="2" id="KW-1185">Reference proteome</keyword>
<dbReference type="KEGG" id="qsa:O6P43_029023"/>